<feature type="coiled-coil region" evidence="1">
    <location>
        <begin position="34"/>
        <end position="68"/>
    </location>
</feature>
<accession>A0AA38MDP0</accession>
<evidence type="ECO:0000313" key="4">
    <source>
        <dbReference type="Proteomes" id="UP001168821"/>
    </source>
</evidence>
<feature type="region of interest" description="Disordered" evidence="2">
    <location>
        <begin position="116"/>
        <end position="155"/>
    </location>
</feature>
<gene>
    <name evidence="3" type="ORF">Zmor_018167</name>
</gene>
<name>A0AA38MDP0_9CUCU</name>
<keyword evidence="4" id="KW-1185">Reference proteome</keyword>
<keyword evidence="1" id="KW-0175">Coiled coil</keyword>
<dbReference type="AlphaFoldDB" id="A0AA38MDP0"/>
<feature type="region of interest" description="Disordered" evidence="2">
    <location>
        <begin position="76"/>
        <end position="100"/>
    </location>
</feature>
<sequence>MYTRQNSKNTTNNLKTSGGCDVLPNMDEITKLVSEIIKKEVNVLLTRIDKLEDQVKTLSDTNAELVALLRESSGNDIAQNQRPREKVDESGSDLELSSLSDSNNLDNTFIEVKKDVSKTVPKKKRQNRTTSNKKQGVIRGTGVSDGNTSSEGNHHFGAPQKKIWLHIGRCRPTTTIEQVSLHLRKEWTNQVFEIIELESKGTNKSFRVSVNYEEELLKQLYDPNKWPVGVVIKRYRFFLNKAGSF</sequence>
<organism evidence="3 4">
    <name type="scientific">Zophobas morio</name>
    <dbReference type="NCBI Taxonomy" id="2755281"/>
    <lineage>
        <taxon>Eukaryota</taxon>
        <taxon>Metazoa</taxon>
        <taxon>Ecdysozoa</taxon>
        <taxon>Arthropoda</taxon>
        <taxon>Hexapoda</taxon>
        <taxon>Insecta</taxon>
        <taxon>Pterygota</taxon>
        <taxon>Neoptera</taxon>
        <taxon>Endopterygota</taxon>
        <taxon>Coleoptera</taxon>
        <taxon>Polyphaga</taxon>
        <taxon>Cucujiformia</taxon>
        <taxon>Tenebrionidae</taxon>
        <taxon>Zophobas</taxon>
    </lineage>
</organism>
<evidence type="ECO:0000256" key="1">
    <source>
        <dbReference type="SAM" id="Coils"/>
    </source>
</evidence>
<dbReference type="EMBL" id="JALNTZ010000005">
    <property type="protein sequence ID" value="KAJ3652179.1"/>
    <property type="molecule type" value="Genomic_DNA"/>
</dbReference>
<proteinExistence type="predicted"/>
<dbReference type="Proteomes" id="UP001168821">
    <property type="component" value="Unassembled WGS sequence"/>
</dbReference>
<protein>
    <submittedName>
        <fullName evidence="3">Uncharacterized protein</fullName>
    </submittedName>
</protein>
<evidence type="ECO:0000256" key="2">
    <source>
        <dbReference type="SAM" id="MobiDB-lite"/>
    </source>
</evidence>
<reference evidence="3" key="1">
    <citation type="journal article" date="2023" name="G3 (Bethesda)">
        <title>Whole genome assemblies of Zophobas morio and Tenebrio molitor.</title>
        <authorList>
            <person name="Kaur S."/>
            <person name="Stinson S.A."/>
            <person name="diCenzo G.C."/>
        </authorList>
    </citation>
    <scope>NUCLEOTIDE SEQUENCE</scope>
    <source>
        <strain evidence="3">QUZm001</strain>
    </source>
</reference>
<evidence type="ECO:0000313" key="3">
    <source>
        <dbReference type="EMBL" id="KAJ3652179.1"/>
    </source>
</evidence>
<comment type="caution">
    <text evidence="3">The sequence shown here is derived from an EMBL/GenBank/DDBJ whole genome shotgun (WGS) entry which is preliminary data.</text>
</comment>